<keyword evidence="1" id="KW-0812">Transmembrane</keyword>
<reference evidence="3 4" key="1">
    <citation type="submission" date="2016-09" db="EMBL/GenBank/DDBJ databases">
        <title>Complete genome of Desulfosporosinus sp. OL.</title>
        <authorList>
            <person name="Mardanov A."/>
            <person name="Beletsky A."/>
            <person name="Panova A."/>
            <person name="Karnachuk O."/>
            <person name="Ravin N."/>
        </authorList>
    </citation>
    <scope>NUCLEOTIDE SEQUENCE [LARGE SCALE GENOMIC DNA]</scope>
    <source>
        <strain evidence="3 4">OL</strain>
    </source>
</reference>
<dbReference type="RefSeq" id="WP_235838916.1">
    <property type="nucleotide sequence ID" value="NZ_MLBF01000045.1"/>
</dbReference>
<organism evidence="3 4">
    <name type="scientific">Desulfosporosinus metallidurans</name>
    <dbReference type="NCBI Taxonomy" id="1888891"/>
    <lineage>
        <taxon>Bacteria</taxon>
        <taxon>Bacillati</taxon>
        <taxon>Bacillota</taxon>
        <taxon>Clostridia</taxon>
        <taxon>Eubacteriales</taxon>
        <taxon>Desulfitobacteriaceae</taxon>
        <taxon>Desulfosporosinus</taxon>
    </lineage>
</organism>
<accession>A0A1Q8QLS5</accession>
<protein>
    <submittedName>
        <fullName evidence="3">Uncharacterized protein</fullName>
    </submittedName>
</protein>
<dbReference type="EMBL" id="MLBF01000045">
    <property type="protein sequence ID" value="OLN28262.1"/>
    <property type="molecule type" value="Genomic_DNA"/>
</dbReference>
<dbReference type="AlphaFoldDB" id="A0A1Q8QLS5"/>
<evidence type="ECO:0000313" key="3">
    <source>
        <dbReference type="EMBL" id="OLN28273.1"/>
    </source>
</evidence>
<keyword evidence="1" id="KW-0472">Membrane</keyword>
<evidence type="ECO:0000313" key="2">
    <source>
        <dbReference type="EMBL" id="OLN28262.1"/>
    </source>
</evidence>
<gene>
    <name evidence="2" type="ORF">DSOL_4160</name>
    <name evidence="3" type="ORF">DSOL_4171</name>
</gene>
<keyword evidence="4" id="KW-1185">Reference proteome</keyword>
<name>A0A1Q8QLS5_9FIRM</name>
<evidence type="ECO:0000256" key="1">
    <source>
        <dbReference type="SAM" id="Phobius"/>
    </source>
</evidence>
<dbReference type="EMBL" id="MLBF01000045">
    <property type="protein sequence ID" value="OLN28273.1"/>
    <property type="molecule type" value="Genomic_DNA"/>
</dbReference>
<evidence type="ECO:0000313" key="4">
    <source>
        <dbReference type="Proteomes" id="UP000186102"/>
    </source>
</evidence>
<sequence>MGIVIANVLPPAVVKVNLSTLLVVTAMLSLPLDRIFRPAIHRPAQMIF</sequence>
<proteinExistence type="predicted"/>
<keyword evidence="1" id="KW-1133">Transmembrane helix</keyword>
<feature type="transmembrane region" description="Helical" evidence="1">
    <location>
        <begin position="12"/>
        <end position="32"/>
    </location>
</feature>
<dbReference type="Proteomes" id="UP000186102">
    <property type="component" value="Unassembled WGS sequence"/>
</dbReference>
<comment type="caution">
    <text evidence="3">The sequence shown here is derived from an EMBL/GenBank/DDBJ whole genome shotgun (WGS) entry which is preliminary data.</text>
</comment>